<dbReference type="InterPro" id="IPR023353">
    <property type="entry name" value="LemA-like_dom_sf"/>
</dbReference>
<dbReference type="AlphaFoldDB" id="H5TQX2"/>
<evidence type="ECO:0000256" key="6">
    <source>
        <dbReference type="SAM" id="Coils"/>
    </source>
</evidence>
<keyword evidence="9" id="KW-1185">Reference proteome</keyword>
<comment type="caution">
    <text evidence="8">The sequence shown here is derived from an EMBL/GenBank/DDBJ whole genome shotgun (WGS) entry which is preliminary data.</text>
</comment>
<proteinExistence type="inferred from homology"/>
<keyword evidence="5 7" id="KW-0472">Membrane</keyword>
<evidence type="ECO:0000313" key="9">
    <source>
        <dbReference type="Proteomes" id="UP000005038"/>
    </source>
</evidence>
<evidence type="ECO:0000313" key="8">
    <source>
        <dbReference type="EMBL" id="GAB35880.1"/>
    </source>
</evidence>
<comment type="subcellular location">
    <subcellularLocation>
        <location evidence="1">Membrane</location>
        <topology evidence="1">Single-pass membrane protein</topology>
    </subcellularLocation>
</comment>
<evidence type="ECO:0000256" key="5">
    <source>
        <dbReference type="ARBA" id="ARBA00023136"/>
    </source>
</evidence>
<protein>
    <recommendedName>
        <fullName evidence="10">LemA family protein</fullName>
    </recommendedName>
</protein>
<organism evidence="8 9">
    <name type="scientific">Gordonia otitidis (strain DSM 44809 / CCUG 52243 / JCM 12355 / NBRC 100426 / IFM 10032)</name>
    <dbReference type="NCBI Taxonomy" id="1108044"/>
    <lineage>
        <taxon>Bacteria</taxon>
        <taxon>Bacillati</taxon>
        <taxon>Actinomycetota</taxon>
        <taxon>Actinomycetes</taxon>
        <taxon>Mycobacteriales</taxon>
        <taxon>Gordoniaceae</taxon>
        <taxon>Gordonia</taxon>
    </lineage>
</organism>
<dbReference type="STRING" id="1108044.GOOTI_187_00150"/>
<dbReference type="SUPFAM" id="SSF140478">
    <property type="entry name" value="LemA-like"/>
    <property type="match status" value="1"/>
</dbReference>
<feature type="coiled-coil region" evidence="6">
    <location>
        <begin position="95"/>
        <end position="145"/>
    </location>
</feature>
<dbReference type="Proteomes" id="UP000005038">
    <property type="component" value="Unassembled WGS sequence"/>
</dbReference>
<keyword evidence="6" id="KW-0175">Coiled coil</keyword>
<dbReference type="Gene3D" id="1.20.1440.20">
    <property type="entry name" value="LemA-like domain"/>
    <property type="match status" value="1"/>
</dbReference>
<feature type="transmembrane region" description="Helical" evidence="7">
    <location>
        <begin position="6"/>
        <end position="24"/>
    </location>
</feature>
<name>H5TQX2_GORO1</name>
<dbReference type="PANTHER" id="PTHR34478:SF1">
    <property type="entry name" value="PROTEIN LEMA"/>
    <property type="match status" value="1"/>
</dbReference>
<comment type="similarity">
    <text evidence="2">Belongs to the LemA family.</text>
</comment>
<reference evidence="8" key="1">
    <citation type="submission" date="2012-02" db="EMBL/GenBank/DDBJ databases">
        <title>Whole genome shotgun sequence of Gordonia otitidis NBRC 100426.</title>
        <authorList>
            <person name="Yoshida I."/>
            <person name="Hosoyama A."/>
            <person name="Tsuchikane K."/>
            <person name="Katsumata H."/>
            <person name="Yamazaki S."/>
            <person name="Fujita N."/>
        </authorList>
    </citation>
    <scope>NUCLEOTIDE SEQUENCE [LARGE SCALE GENOMIC DNA]</scope>
    <source>
        <strain evidence="8">NBRC 100426</strain>
    </source>
</reference>
<evidence type="ECO:0000256" key="7">
    <source>
        <dbReference type="SAM" id="Phobius"/>
    </source>
</evidence>
<keyword evidence="4 7" id="KW-1133">Transmembrane helix</keyword>
<gene>
    <name evidence="8" type="ORF">GOOTI_187_00150</name>
</gene>
<sequence length="201" mass="22088">MAVSTWVIIVVVVVAVLVMITWYFSSFNSFVRLRNLVDESWRQVDVELQRRHDLVPNLVATVSASAAFEQTTLESVTSARAAALNLGQGADVAAIASAENLLSAALSRLQALTEQYPQLQAVRGYDALRRELEDTEDRIAAARRLYNGNVRALNTRIESMPASLVASVHHVPRAEYFEISEPARRAVDVAGLLNPDGDQGR</sequence>
<dbReference type="EMBL" id="BAFB01000187">
    <property type="protein sequence ID" value="GAB35880.1"/>
    <property type="molecule type" value="Genomic_DNA"/>
</dbReference>
<evidence type="ECO:0008006" key="10">
    <source>
        <dbReference type="Google" id="ProtNLM"/>
    </source>
</evidence>
<accession>H5TQX2</accession>
<dbReference type="Pfam" id="PF04011">
    <property type="entry name" value="LemA"/>
    <property type="match status" value="1"/>
</dbReference>
<evidence type="ECO:0000256" key="1">
    <source>
        <dbReference type="ARBA" id="ARBA00004167"/>
    </source>
</evidence>
<dbReference type="PANTHER" id="PTHR34478">
    <property type="entry name" value="PROTEIN LEMA"/>
    <property type="match status" value="1"/>
</dbReference>
<keyword evidence="3 7" id="KW-0812">Transmembrane</keyword>
<evidence type="ECO:0000256" key="2">
    <source>
        <dbReference type="ARBA" id="ARBA00008854"/>
    </source>
</evidence>
<dbReference type="GO" id="GO:0016020">
    <property type="term" value="C:membrane"/>
    <property type="evidence" value="ECO:0007669"/>
    <property type="project" value="UniProtKB-SubCell"/>
</dbReference>
<evidence type="ECO:0000256" key="3">
    <source>
        <dbReference type="ARBA" id="ARBA00022692"/>
    </source>
</evidence>
<dbReference type="InterPro" id="IPR007156">
    <property type="entry name" value="MamQ_LemA"/>
</dbReference>
<evidence type="ECO:0000256" key="4">
    <source>
        <dbReference type="ARBA" id="ARBA00022989"/>
    </source>
</evidence>